<dbReference type="AlphaFoldDB" id="A0A2U1K333"/>
<comment type="caution">
    <text evidence="1">The sequence shown here is derived from an EMBL/GenBank/DDBJ whole genome shotgun (WGS) entry which is preliminary data.</text>
</comment>
<evidence type="ECO:0008006" key="3">
    <source>
        <dbReference type="Google" id="ProtNLM"/>
    </source>
</evidence>
<reference evidence="1 2" key="1">
    <citation type="submission" date="2018-04" db="EMBL/GenBank/DDBJ databases">
        <title>Camelliibacillus theae gen. nov., sp. nov., isolated from Pu'er tea.</title>
        <authorList>
            <person name="Niu L."/>
        </authorList>
    </citation>
    <scope>NUCLEOTIDE SEQUENCE [LARGE SCALE GENOMIC DNA]</scope>
    <source>
        <strain evidence="1 2">T8</strain>
    </source>
</reference>
<proteinExistence type="predicted"/>
<keyword evidence="2" id="KW-1185">Reference proteome</keyword>
<evidence type="ECO:0000313" key="1">
    <source>
        <dbReference type="EMBL" id="PWA11832.1"/>
    </source>
</evidence>
<dbReference type="SUPFAM" id="SSF109915">
    <property type="entry name" value="Hypothetical protein YhaI"/>
    <property type="match status" value="1"/>
</dbReference>
<name>A0A2U1K333_9BACI</name>
<accession>A0A2U1K333</accession>
<dbReference type="Pfam" id="PF08963">
    <property type="entry name" value="DUF1878"/>
    <property type="match status" value="1"/>
</dbReference>
<dbReference type="Gene3D" id="1.10.3750.10">
    <property type="entry name" value="YhaI-like"/>
    <property type="match status" value="1"/>
</dbReference>
<dbReference type="InterPro" id="IPR015058">
    <property type="entry name" value="DUF1878"/>
</dbReference>
<sequence length="124" mass="14675">MTWKKRRGKIKMSSLQDKINMLEFHNHLLLKMIDGKKFPFYALIIQKGITKKEMDDVFTLCEEVNQRFEMQQENGLVDEKPLLLHFVGMLNPKLPVKETIIALYEQNYYPALMAKLVDMINKLE</sequence>
<dbReference type="EMBL" id="QCZG01000016">
    <property type="protein sequence ID" value="PWA11832.1"/>
    <property type="molecule type" value="Genomic_DNA"/>
</dbReference>
<organism evidence="1 2">
    <name type="scientific">Pueribacillus theae</name>
    <dbReference type="NCBI Taxonomy" id="2171751"/>
    <lineage>
        <taxon>Bacteria</taxon>
        <taxon>Bacillati</taxon>
        <taxon>Bacillota</taxon>
        <taxon>Bacilli</taxon>
        <taxon>Bacillales</taxon>
        <taxon>Bacillaceae</taxon>
        <taxon>Pueribacillus</taxon>
    </lineage>
</organism>
<gene>
    <name evidence="1" type="ORF">DCC39_09350</name>
</gene>
<dbReference type="Proteomes" id="UP000245998">
    <property type="component" value="Unassembled WGS sequence"/>
</dbReference>
<dbReference type="InterPro" id="IPR035945">
    <property type="entry name" value="YhaI-like_sf"/>
</dbReference>
<protein>
    <recommendedName>
        <fullName evidence="3">DUF1878 domain-containing protein</fullName>
    </recommendedName>
</protein>
<evidence type="ECO:0000313" key="2">
    <source>
        <dbReference type="Proteomes" id="UP000245998"/>
    </source>
</evidence>